<keyword evidence="3 7" id="KW-0812">Transmembrane</keyword>
<dbReference type="InterPro" id="IPR038770">
    <property type="entry name" value="Na+/solute_symporter_sf"/>
</dbReference>
<keyword evidence="2" id="KW-0813">Transport</keyword>
<feature type="transmembrane region" description="Helical" evidence="7">
    <location>
        <begin position="51"/>
        <end position="76"/>
    </location>
</feature>
<feature type="transmembrane region" description="Helical" evidence="7">
    <location>
        <begin position="365"/>
        <end position="385"/>
    </location>
</feature>
<feature type="transmembrane region" description="Helical" evidence="7">
    <location>
        <begin position="115"/>
        <end position="135"/>
    </location>
</feature>
<evidence type="ECO:0000256" key="2">
    <source>
        <dbReference type="ARBA" id="ARBA00022448"/>
    </source>
</evidence>
<organism evidence="9 10">
    <name type="scientific">Acidocella aquatica</name>
    <dbReference type="NCBI Taxonomy" id="1922313"/>
    <lineage>
        <taxon>Bacteria</taxon>
        <taxon>Pseudomonadati</taxon>
        <taxon>Pseudomonadota</taxon>
        <taxon>Alphaproteobacteria</taxon>
        <taxon>Acetobacterales</taxon>
        <taxon>Acidocellaceae</taxon>
        <taxon>Acidocella</taxon>
    </lineage>
</organism>
<evidence type="ECO:0000256" key="1">
    <source>
        <dbReference type="ARBA" id="ARBA00004141"/>
    </source>
</evidence>
<feature type="transmembrane region" description="Helical" evidence="7">
    <location>
        <begin position="17"/>
        <end position="39"/>
    </location>
</feature>
<evidence type="ECO:0000256" key="6">
    <source>
        <dbReference type="ARBA" id="ARBA00023136"/>
    </source>
</evidence>
<evidence type="ECO:0000313" key="9">
    <source>
        <dbReference type="EMBL" id="GLR66129.1"/>
    </source>
</evidence>
<feature type="transmembrane region" description="Helical" evidence="7">
    <location>
        <begin position="302"/>
        <end position="321"/>
    </location>
</feature>
<feature type="transmembrane region" description="Helical" evidence="7">
    <location>
        <begin position="216"/>
        <end position="234"/>
    </location>
</feature>
<evidence type="ECO:0000256" key="5">
    <source>
        <dbReference type="ARBA" id="ARBA00023065"/>
    </source>
</evidence>
<dbReference type="Proteomes" id="UP001156641">
    <property type="component" value="Unassembled WGS sequence"/>
</dbReference>
<dbReference type="PANTHER" id="PTHR32468:SF0">
    <property type="entry name" value="K(+)_H(+) ANTIPORTER 1"/>
    <property type="match status" value="1"/>
</dbReference>
<dbReference type="Pfam" id="PF00999">
    <property type="entry name" value="Na_H_Exchanger"/>
    <property type="match status" value="1"/>
</dbReference>
<evidence type="ECO:0000256" key="3">
    <source>
        <dbReference type="ARBA" id="ARBA00022692"/>
    </source>
</evidence>
<feature type="domain" description="Cation/H+ exchanger transmembrane" evidence="8">
    <location>
        <begin position="32"/>
        <end position="418"/>
    </location>
</feature>
<protein>
    <recommendedName>
        <fullName evidence="8">Cation/H+ exchanger transmembrane domain-containing protein</fullName>
    </recommendedName>
</protein>
<dbReference type="EMBL" id="BSOS01000009">
    <property type="protein sequence ID" value="GLR66129.1"/>
    <property type="molecule type" value="Genomic_DNA"/>
</dbReference>
<feature type="transmembrane region" description="Helical" evidence="7">
    <location>
        <begin position="246"/>
        <end position="267"/>
    </location>
</feature>
<dbReference type="InterPro" id="IPR050794">
    <property type="entry name" value="CPA2_transporter"/>
</dbReference>
<feature type="transmembrane region" description="Helical" evidence="7">
    <location>
        <begin position="147"/>
        <end position="171"/>
    </location>
</feature>
<dbReference type="PANTHER" id="PTHR32468">
    <property type="entry name" value="CATION/H + ANTIPORTER"/>
    <property type="match status" value="1"/>
</dbReference>
<dbReference type="Gene3D" id="1.20.1530.20">
    <property type="match status" value="1"/>
</dbReference>
<dbReference type="RefSeq" id="WP_284256744.1">
    <property type="nucleotide sequence ID" value="NZ_BSOS01000009.1"/>
</dbReference>
<name>A0ABQ6A112_9PROT</name>
<feature type="transmembrane region" description="Helical" evidence="7">
    <location>
        <begin position="82"/>
        <end position="103"/>
    </location>
</feature>
<feature type="transmembrane region" description="Helical" evidence="7">
    <location>
        <begin position="397"/>
        <end position="418"/>
    </location>
</feature>
<proteinExistence type="predicted"/>
<feature type="transmembrane region" description="Helical" evidence="7">
    <location>
        <begin position="273"/>
        <end position="290"/>
    </location>
</feature>
<evidence type="ECO:0000259" key="8">
    <source>
        <dbReference type="Pfam" id="PF00999"/>
    </source>
</evidence>
<evidence type="ECO:0000313" key="10">
    <source>
        <dbReference type="Proteomes" id="UP001156641"/>
    </source>
</evidence>
<keyword evidence="10" id="KW-1185">Reference proteome</keyword>
<sequence length="432" mass="45986">MTLAAPMITSTQQTETLLFSILIQLVIMIGAARIMNLVFRRFGQPGVVGEIMAGLLLGPSFFGHFFPAFSASVFGAKPAAPIVILSQIGLILLMCQIGMSFEFNHLREARARRGLLPLAAVSVMVPFGLGVWLGHLSAPVFAGQIPVTLYSLFCGVAMAITAVPILGRILAEYGMLRHELGALAISAAAINDVAGWVLLAGVSAAATATFSPQKSALQVGLILCFVLVCVLVLRPAARALLRKFPIINGEISLSLMAIALICIFLLGMCTFRLGIFTIFGGFAAGLLVHHDRAFVEAWRRQVGGFVLVFFLPVFFTFTGLRTNLLGLTSATDWLWLLAFVAAGTLGKVVPVFIAGRLAGYNSPAALLIGVLMNTRALMELIVLNIGLETGFLPEKVFTMLVILAVATTLMTGPLLQILMPKLSLAVTRSSAA</sequence>
<evidence type="ECO:0000256" key="4">
    <source>
        <dbReference type="ARBA" id="ARBA00022989"/>
    </source>
</evidence>
<accession>A0ABQ6A112</accession>
<comment type="caution">
    <text evidence="9">The sequence shown here is derived from an EMBL/GenBank/DDBJ whole genome shotgun (WGS) entry which is preliminary data.</text>
</comment>
<feature type="transmembrane region" description="Helical" evidence="7">
    <location>
        <begin position="333"/>
        <end position="353"/>
    </location>
</feature>
<comment type="subcellular location">
    <subcellularLocation>
        <location evidence="1">Membrane</location>
        <topology evidence="1">Multi-pass membrane protein</topology>
    </subcellularLocation>
</comment>
<keyword evidence="4 7" id="KW-1133">Transmembrane helix</keyword>
<feature type="transmembrane region" description="Helical" evidence="7">
    <location>
        <begin position="183"/>
        <end position="210"/>
    </location>
</feature>
<keyword evidence="6 7" id="KW-0472">Membrane</keyword>
<dbReference type="InterPro" id="IPR006153">
    <property type="entry name" value="Cation/H_exchanger_TM"/>
</dbReference>
<gene>
    <name evidence="9" type="ORF">GCM10010909_08070</name>
</gene>
<evidence type="ECO:0000256" key="7">
    <source>
        <dbReference type="SAM" id="Phobius"/>
    </source>
</evidence>
<keyword evidence="5" id="KW-0406">Ion transport</keyword>
<reference evidence="10" key="1">
    <citation type="journal article" date="2019" name="Int. J. Syst. Evol. Microbiol.">
        <title>The Global Catalogue of Microorganisms (GCM) 10K type strain sequencing project: providing services to taxonomists for standard genome sequencing and annotation.</title>
        <authorList>
            <consortium name="The Broad Institute Genomics Platform"/>
            <consortium name="The Broad Institute Genome Sequencing Center for Infectious Disease"/>
            <person name="Wu L."/>
            <person name="Ma J."/>
        </authorList>
    </citation>
    <scope>NUCLEOTIDE SEQUENCE [LARGE SCALE GENOMIC DNA]</scope>
    <source>
        <strain evidence="10">NBRC 112502</strain>
    </source>
</reference>